<dbReference type="Proteomes" id="UP000182412">
    <property type="component" value="Unassembled WGS sequence"/>
</dbReference>
<gene>
    <name evidence="1" type="ORF">SAMN05216366_1471</name>
</gene>
<reference evidence="1 2" key="1">
    <citation type="submission" date="2016-10" db="EMBL/GenBank/DDBJ databases">
        <authorList>
            <person name="de Groot N.N."/>
        </authorList>
    </citation>
    <scope>NUCLEOTIDE SEQUENCE [LARGE SCALE GENOMIC DNA]</scope>
    <source>
        <strain evidence="1 2">S137</strain>
    </source>
</reference>
<organism evidence="1 2">
    <name type="scientific">Selenomonas ruminantium</name>
    <dbReference type="NCBI Taxonomy" id="971"/>
    <lineage>
        <taxon>Bacteria</taxon>
        <taxon>Bacillati</taxon>
        <taxon>Bacillota</taxon>
        <taxon>Negativicutes</taxon>
        <taxon>Selenomonadales</taxon>
        <taxon>Selenomonadaceae</taxon>
        <taxon>Selenomonas</taxon>
    </lineage>
</organism>
<evidence type="ECO:0000313" key="1">
    <source>
        <dbReference type="EMBL" id="SDP74675.1"/>
    </source>
</evidence>
<accession>A0A1H0V8W4</accession>
<dbReference type="EMBL" id="FNJQ01000047">
    <property type="protein sequence ID" value="SDP74675.1"/>
    <property type="molecule type" value="Genomic_DNA"/>
</dbReference>
<proteinExistence type="predicted"/>
<name>A0A1H0V8W4_SELRU</name>
<protein>
    <submittedName>
        <fullName evidence="1">Uncharacterized protein</fullName>
    </submittedName>
</protein>
<dbReference type="AlphaFoldDB" id="A0A1H0V8W4"/>
<evidence type="ECO:0000313" key="2">
    <source>
        <dbReference type="Proteomes" id="UP000182412"/>
    </source>
</evidence>
<sequence>MTPVLFLTMDYLAVVLTGQMSTSIYDMSIHRSYLYFWLPLTFLLFLAQSRIYNTMQPFIYTVRSIFYGISYAMLACVAALYFFTSWQAPRSFFIVFWLLMLITIYCERLAVSFYLKHRHHLYEDVIMIGAGKTA</sequence>
<feature type="non-terminal residue" evidence="1">
    <location>
        <position position="134"/>
    </location>
</feature>